<comment type="caution">
    <text evidence="1">The sequence shown here is derived from an EMBL/GenBank/DDBJ whole genome shotgun (WGS) entry which is preliminary data.</text>
</comment>
<evidence type="ECO:0000313" key="2">
    <source>
        <dbReference type="Proteomes" id="UP001470230"/>
    </source>
</evidence>
<gene>
    <name evidence="1" type="ORF">M9Y10_033387</name>
</gene>
<keyword evidence="2" id="KW-1185">Reference proteome</keyword>
<evidence type="ECO:0008006" key="3">
    <source>
        <dbReference type="Google" id="ProtNLM"/>
    </source>
</evidence>
<dbReference type="SUPFAM" id="SSF54236">
    <property type="entry name" value="Ubiquitin-like"/>
    <property type="match status" value="1"/>
</dbReference>
<name>A0ABR2KC04_9EUKA</name>
<accession>A0ABR2KC04</accession>
<reference evidence="1 2" key="1">
    <citation type="submission" date="2024-04" db="EMBL/GenBank/DDBJ databases">
        <title>Tritrichomonas musculus Genome.</title>
        <authorList>
            <person name="Alves-Ferreira E."/>
            <person name="Grigg M."/>
            <person name="Lorenzi H."/>
            <person name="Galac M."/>
        </authorList>
    </citation>
    <scope>NUCLEOTIDE SEQUENCE [LARGE SCALE GENOMIC DNA]</scope>
    <source>
        <strain evidence="1 2">EAF2021</strain>
    </source>
</reference>
<dbReference type="Proteomes" id="UP001470230">
    <property type="component" value="Unassembled WGS sequence"/>
</dbReference>
<sequence>MQPLDDMTNREIGIILHNNGEQSIFKVRSLDSISSIFKKFPETQPISFSKLIYNNIILSYAFSFAFYGINEGSHIYAITNTQTMQDDSQPRGIKQDIRNASPSVNKEQLRSVFMKKYGSYFNVEEFECNYKSFQNPSFASEIAKLKDRFYLKIEGTIKCHRRFIKNFFQNAEKSTTTNENCYQCYSNDVNKSNGKQNVDPSAE</sequence>
<protein>
    <recommendedName>
        <fullName evidence="3">Ubiquitin-like domain-containing protein</fullName>
    </recommendedName>
</protein>
<proteinExistence type="predicted"/>
<organism evidence="1 2">
    <name type="scientific">Tritrichomonas musculus</name>
    <dbReference type="NCBI Taxonomy" id="1915356"/>
    <lineage>
        <taxon>Eukaryota</taxon>
        <taxon>Metamonada</taxon>
        <taxon>Parabasalia</taxon>
        <taxon>Tritrichomonadida</taxon>
        <taxon>Tritrichomonadidae</taxon>
        <taxon>Tritrichomonas</taxon>
    </lineage>
</organism>
<dbReference type="InterPro" id="IPR029071">
    <property type="entry name" value="Ubiquitin-like_domsf"/>
</dbReference>
<dbReference type="EMBL" id="JAPFFF010000005">
    <property type="protein sequence ID" value="KAK8888655.1"/>
    <property type="molecule type" value="Genomic_DNA"/>
</dbReference>
<evidence type="ECO:0000313" key="1">
    <source>
        <dbReference type="EMBL" id="KAK8888655.1"/>
    </source>
</evidence>